<comment type="caution">
    <text evidence="1">The sequence shown here is derived from an EMBL/GenBank/DDBJ whole genome shotgun (WGS) entry which is preliminary data.</text>
</comment>
<proteinExistence type="predicted"/>
<keyword evidence="2" id="KW-1185">Reference proteome</keyword>
<dbReference type="AlphaFoldDB" id="A0A5R9QLU2"/>
<gene>
    <name evidence="1" type="ORF">FAS41_27990</name>
</gene>
<accession>A0A5R9QLU2</accession>
<name>A0A5R9QLU2_9PSED</name>
<protein>
    <submittedName>
        <fullName evidence="1">DNA-binding protein</fullName>
    </submittedName>
</protein>
<sequence length="72" mass="8443">MEGINLSQRDLSSPPPVMPWREFADWIRMGDRHDVVWGWIRNGYIPHEKVGKHVLVNVALFTSQLMEKEMPL</sequence>
<dbReference type="GO" id="GO:0003677">
    <property type="term" value="F:DNA binding"/>
    <property type="evidence" value="ECO:0007669"/>
    <property type="project" value="UniProtKB-KW"/>
</dbReference>
<dbReference type="OrthoDB" id="9035707at2"/>
<evidence type="ECO:0000313" key="1">
    <source>
        <dbReference type="EMBL" id="TLX70509.1"/>
    </source>
</evidence>
<keyword evidence="1" id="KW-0238">DNA-binding</keyword>
<dbReference type="EMBL" id="SWDV01000050">
    <property type="protein sequence ID" value="TLX70509.1"/>
    <property type="molecule type" value="Genomic_DNA"/>
</dbReference>
<reference evidence="1 2" key="1">
    <citation type="submission" date="2019-04" db="EMBL/GenBank/DDBJ databases">
        <authorList>
            <person name="Li M."/>
        </authorList>
    </citation>
    <scope>NUCLEOTIDE SEQUENCE [LARGE SCALE GENOMIC DNA]</scope>
    <source>
        <strain evidence="1 2">LAM1902</strain>
    </source>
</reference>
<organism evidence="1 2">
    <name type="scientific">Pseudomonas nicosulfuronedens</name>
    <dbReference type="NCBI Taxonomy" id="2571105"/>
    <lineage>
        <taxon>Bacteria</taxon>
        <taxon>Pseudomonadati</taxon>
        <taxon>Pseudomonadota</taxon>
        <taxon>Gammaproteobacteria</taxon>
        <taxon>Pseudomonadales</taxon>
        <taxon>Pseudomonadaceae</taxon>
        <taxon>Pseudomonas</taxon>
    </lineage>
</organism>
<dbReference type="Proteomes" id="UP000306635">
    <property type="component" value="Unassembled WGS sequence"/>
</dbReference>
<evidence type="ECO:0000313" key="2">
    <source>
        <dbReference type="Proteomes" id="UP000306635"/>
    </source>
</evidence>